<evidence type="ECO:0000256" key="8">
    <source>
        <dbReference type="ARBA" id="ARBA00046288"/>
    </source>
</evidence>
<evidence type="ECO:0000256" key="7">
    <source>
        <dbReference type="ARBA" id="ARBA00023170"/>
    </source>
</evidence>
<keyword evidence="4" id="KW-0677">Repeat</keyword>
<comment type="caution">
    <text evidence="12">The sequence shown here is derived from an EMBL/GenBank/DDBJ whole genome shotgun (WGS) entry which is preliminary data.</text>
</comment>
<evidence type="ECO:0000313" key="12">
    <source>
        <dbReference type="EMBL" id="KAG7554433.1"/>
    </source>
</evidence>
<reference evidence="12 13" key="1">
    <citation type="submission" date="2020-12" db="EMBL/GenBank/DDBJ databases">
        <title>Concerted genomic and epigenomic changes stabilize Arabidopsis allopolyploids.</title>
        <authorList>
            <person name="Chen Z."/>
        </authorList>
    </citation>
    <scope>NUCLEOTIDE SEQUENCE [LARGE SCALE GENOMIC DNA]</scope>
    <source>
        <strain evidence="12">As9502</strain>
        <tissue evidence="12">Leaf</tissue>
    </source>
</reference>
<sequence>MSSDQRWRLLRQAFSILFFLFFLPHNFTFGLCFSTDALALMKFKERIERDPFKALMNWGELSHCSWSGVVCSNDGRVVILNLRDLSLQGTLAPELGNLTHLKSLILRNNSFSGKVPEEVTELQELEILDLCDNNFGQPFPFSSNGRRLLQVTSPGKAPPPTQDLIVKPFLSPFPPSIGGESPPPSSPVIPPNPPQPPPVPPPPAQPPPAQSPPPQLSDVPDAANKKRSQKTKTYIIVGVLVGVFVVMAVLVAFFFLWNQKVKMIKPWGATGSSGELQDVVTTGIITIMFTLFNNIAEIGESEFSVLIMTYEGVPKLKLAELETACEDFSNIIGSTSSDATIYKGTLSTGSEIAVLAVASGSLQDWSVDHETQFQEKVTSEPLSALLVSFTTSFKHIQSCNADTEVISSEPQELPQCNRILP</sequence>
<organism evidence="12 13">
    <name type="scientific">Arabidopsis suecica</name>
    <name type="common">Swedish thale-cress</name>
    <name type="synonym">Cardaminopsis suecica</name>
    <dbReference type="NCBI Taxonomy" id="45249"/>
    <lineage>
        <taxon>Eukaryota</taxon>
        <taxon>Viridiplantae</taxon>
        <taxon>Streptophyta</taxon>
        <taxon>Embryophyta</taxon>
        <taxon>Tracheophyta</taxon>
        <taxon>Spermatophyta</taxon>
        <taxon>Magnoliopsida</taxon>
        <taxon>eudicotyledons</taxon>
        <taxon>Gunneridae</taxon>
        <taxon>Pentapetalae</taxon>
        <taxon>rosids</taxon>
        <taxon>malvids</taxon>
        <taxon>Brassicales</taxon>
        <taxon>Brassicaceae</taxon>
        <taxon>Camelineae</taxon>
        <taxon>Arabidopsis</taxon>
    </lineage>
</organism>
<feature type="region of interest" description="Disordered" evidence="9">
    <location>
        <begin position="146"/>
        <end position="165"/>
    </location>
</feature>
<dbReference type="Proteomes" id="UP000694251">
    <property type="component" value="Chromosome 11"/>
</dbReference>
<comment type="subcellular location">
    <subcellularLocation>
        <location evidence="8">Endomembrane system</location>
        <topology evidence="8">Single-pass type I membrane protein</topology>
    </subcellularLocation>
</comment>
<keyword evidence="6 10" id="KW-0472">Membrane</keyword>
<dbReference type="AlphaFoldDB" id="A0A8T1Z7W8"/>
<evidence type="ECO:0000256" key="2">
    <source>
        <dbReference type="ARBA" id="ARBA00022692"/>
    </source>
</evidence>
<proteinExistence type="predicted"/>
<protein>
    <submittedName>
        <fullName evidence="12">Leucine-rich repeat-containing N-terminal plant-type</fullName>
    </submittedName>
</protein>
<gene>
    <name evidence="12" type="ORF">ISN44_As11g006720</name>
</gene>
<feature type="compositionally biased region" description="Pro residues" evidence="9">
    <location>
        <begin position="176"/>
        <end position="215"/>
    </location>
</feature>
<dbReference type="PANTHER" id="PTHR46084:SF39">
    <property type="entry name" value="LEUCINE-RICH REPEAT PROTEIN KINASE FAMILY PROTEIN"/>
    <property type="match status" value="1"/>
</dbReference>
<evidence type="ECO:0000256" key="10">
    <source>
        <dbReference type="SAM" id="Phobius"/>
    </source>
</evidence>
<keyword evidence="5 10" id="KW-1133">Transmembrane helix</keyword>
<feature type="domain" description="Leucine-rich repeat-containing N-terminal plant-type" evidence="11">
    <location>
        <begin position="35"/>
        <end position="72"/>
    </location>
</feature>
<keyword evidence="1" id="KW-0433">Leucine-rich repeat</keyword>
<dbReference type="InterPro" id="IPR013210">
    <property type="entry name" value="LRR_N_plant-typ"/>
</dbReference>
<name>A0A8T1Z7W8_ARASU</name>
<evidence type="ECO:0000256" key="3">
    <source>
        <dbReference type="ARBA" id="ARBA00022729"/>
    </source>
</evidence>
<evidence type="ECO:0000256" key="4">
    <source>
        <dbReference type="ARBA" id="ARBA00022737"/>
    </source>
</evidence>
<dbReference type="Pfam" id="PF00560">
    <property type="entry name" value="LRR_1"/>
    <property type="match status" value="1"/>
</dbReference>
<dbReference type="OrthoDB" id="291737at2759"/>
<evidence type="ECO:0000313" key="13">
    <source>
        <dbReference type="Proteomes" id="UP000694251"/>
    </source>
</evidence>
<dbReference type="PANTHER" id="PTHR46084">
    <property type="entry name" value="PROTEIN MALE DISCOVERER 2"/>
    <property type="match status" value="1"/>
</dbReference>
<accession>A0A8T1Z7W8</accession>
<evidence type="ECO:0000256" key="5">
    <source>
        <dbReference type="ARBA" id="ARBA00022989"/>
    </source>
</evidence>
<evidence type="ECO:0000256" key="6">
    <source>
        <dbReference type="ARBA" id="ARBA00023136"/>
    </source>
</evidence>
<keyword evidence="7" id="KW-0675">Receptor</keyword>
<evidence type="ECO:0000256" key="9">
    <source>
        <dbReference type="SAM" id="MobiDB-lite"/>
    </source>
</evidence>
<dbReference type="FunFam" id="3.80.10.10:FF:000129">
    <property type="entry name" value="Leucine-rich repeat receptor-like kinase"/>
    <property type="match status" value="1"/>
</dbReference>
<dbReference type="InterPro" id="IPR001611">
    <property type="entry name" value="Leu-rich_rpt"/>
</dbReference>
<feature type="transmembrane region" description="Helical" evidence="10">
    <location>
        <begin position="234"/>
        <end position="257"/>
    </location>
</feature>
<dbReference type="Pfam" id="PF08263">
    <property type="entry name" value="LRRNT_2"/>
    <property type="match status" value="1"/>
</dbReference>
<keyword evidence="13" id="KW-1185">Reference proteome</keyword>
<keyword evidence="3" id="KW-0732">Signal</keyword>
<dbReference type="GO" id="GO:0012505">
    <property type="term" value="C:endomembrane system"/>
    <property type="evidence" value="ECO:0007669"/>
    <property type="project" value="UniProtKB-SubCell"/>
</dbReference>
<dbReference type="EMBL" id="JAEFBJ010000011">
    <property type="protein sequence ID" value="KAG7554433.1"/>
    <property type="molecule type" value="Genomic_DNA"/>
</dbReference>
<evidence type="ECO:0000256" key="1">
    <source>
        <dbReference type="ARBA" id="ARBA00022614"/>
    </source>
</evidence>
<evidence type="ECO:0000259" key="11">
    <source>
        <dbReference type="Pfam" id="PF08263"/>
    </source>
</evidence>
<feature type="region of interest" description="Disordered" evidence="9">
    <location>
        <begin position="176"/>
        <end position="224"/>
    </location>
</feature>
<keyword evidence="2 10" id="KW-0812">Transmembrane</keyword>